<name>A0ACB8RFT7_9AGAM</name>
<gene>
    <name evidence="1" type="ORF">FA95DRAFT_1609829</name>
</gene>
<protein>
    <submittedName>
        <fullName evidence="1">Uncharacterized protein</fullName>
    </submittedName>
</protein>
<accession>A0ACB8RFT7</accession>
<reference evidence="1" key="1">
    <citation type="submission" date="2021-02" db="EMBL/GenBank/DDBJ databases">
        <authorList>
            <consortium name="DOE Joint Genome Institute"/>
            <person name="Ahrendt S."/>
            <person name="Looney B.P."/>
            <person name="Miyauchi S."/>
            <person name="Morin E."/>
            <person name="Drula E."/>
            <person name="Courty P.E."/>
            <person name="Chicoki N."/>
            <person name="Fauchery L."/>
            <person name="Kohler A."/>
            <person name="Kuo A."/>
            <person name="Labutti K."/>
            <person name="Pangilinan J."/>
            <person name="Lipzen A."/>
            <person name="Riley R."/>
            <person name="Andreopoulos W."/>
            <person name="He G."/>
            <person name="Johnson J."/>
            <person name="Barry K.W."/>
            <person name="Grigoriev I.V."/>
            <person name="Nagy L."/>
            <person name="Hibbett D."/>
            <person name="Henrissat B."/>
            <person name="Matheny P.B."/>
            <person name="Labbe J."/>
            <person name="Martin F."/>
        </authorList>
    </citation>
    <scope>NUCLEOTIDE SEQUENCE</scope>
    <source>
        <strain evidence="1">FP105234-sp</strain>
    </source>
</reference>
<reference evidence="1" key="2">
    <citation type="journal article" date="2022" name="New Phytol.">
        <title>Evolutionary transition to the ectomycorrhizal habit in the genomes of a hyperdiverse lineage of mushroom-forming fungi.</title>
        <authorList>
            <person name="Looney B."/>
            <person name="Miyauchi S."/>
            <person name="Morin E."/>
            <person name="Drula E."/>
            <person name="Courty P.E."/>
            <person name="Kohler A."/>
            <person name="Kuo A."/>
            <person name="LaButti K."/>
            <person name="Pangilinan J."/>
            <person name="Lipzen A."/>
            <person name="Riley R."/>
            <person name="Andreopoulos W."/>
            <person name="He G."/>
            <person name="Johnson J."/>
            <person name="Nolan M."/>
            <person name="Tritt A."/>
            <person name="Barry K.W."/>
            <person name="Grigoriev I.V."/>
            <person name="Nagy L.G."/>
            <person name="Hibbett D."/>
            <person name="Henrissat B."/>
            <person name="Matheny P.B."/>
            <person name="Labbe J."/>
            <person name="Martin F.M."/>
        </authorList>
    </citation>
    <scope>NUCLEOTIDE SEQUENCE</scope>
    <source>
        <strain evidence="1">FP105234-sp</strain>
    </source>
</reference>
<evidence type="ECO:0000313" key="2">
    <source>
        <dbReference type="Proteomes" id="UP000814033"/>
    </source>
</evidence>
<keyword evidence="2" id="KW-1185">Reference proteome</keyword>
<sequence>MSPYGMPQLPFMPFAGGGYAGSAVGSDFGGNMPVAPMAFQNTGSVYGMMGAGVPRNTMMTNFGGGMFACSAGAPGGSPAHSLNNGAGRCCHLGHWGAHGRYRRSRWQPLRNYLRTQDLMTLTKKTAREAIMARFPAADLTPRKAFLQGSIDTILLYLHELMEADLHAIGRDTYRGRWNRPRLD</sequence>
<dbReference type="EMBL" id="MU276043">
    <property type="protein sequence ID" value="KAI0042877.1"/>
    <property type="molecule type" value="Genomic_DNA"/>
</dbReference>
<comment type="caution">
    <text evidence="1">The sequence shown here is derived from an EMBL/GenBank/DDBJ whole genome shotgun (WGS) entry which is preliminary data.</text>
</comment>
<organism evidence="1 2">
    <name type="scientific">Auriscalpium vulgare</name>
    <dbReference type="NCBI Taxonomy" id="40419"/>
    <lineage>
        <taxon>Eukaryota</taxon>
        <taxon>Fungi</taxon>
        <taxon>Dikarya</taxon>
        <taxon>Basidiomycota</taxon>
        <taxon>Agaricomycotina</taxon>
        <taxon>Agaricomycetes</taxon>
        <taxon>Russulales</taxon>
        <taxon>Auriscalpiaceae</taxon>
        <taxon>Auriscalpium</taxon>
    </lineage>
</organism>
<dbReference type="Proteomes" id="UP000814033">
    <property type="component" value="Unassembled WGS sequence"/>
</dbReference>
<evidence type="ECO:0000313" key="1">
    <source>
        <dbReference type="EMBL" id="KAI0042877.1"/>
    </source>
</evidence>
<proteinExistence type="predicted"/>